<dbReference type="EMBL" id="LT607413">
    <property type="protein sequence ID" value="SCF35587.1"/>
    <property type="molecule type" value="Genomic_DNA"/>
</dbReference>
<protein>
    <recommendedName>
        <fullName evidence="3">Lipoprotein</fullName>
    </recommendedName>
</protein>
<keyword evidence="2" id="KW-1185">Reference proteome</keyword>
<dbReference type="InParanoid" id="A0A1C4ZR99"/>
<dbReference type="RefSeq" id="WP_143740275.1">
    <property type="nucleotide sequence ID" value="NZ_LT607413.1"/>
</dbReference>
<evidence type="ECO:0008006" key="3">
    <source>
        <dbReference type="Google" id="ProtNLM"/>
    </source>
</evidence>
<dbReference type="Proteomes" id="UP000198253">
    <property type="component" value="Chromosome I"/>
</dbReference>
<gene>
    <name evidence="1" type="ORF">GA0070618_5668</name>
</gene>
<reference evidence="2" key="1">
    <citation type="submission" date="2016-06" db="EMBL/GenBank/DDBJ databases">
        <authorList>
            <person name="Varghese N."/>
            <person name="Submissions Spin"/>
        </authorList>
    </citation>
    <scope>NUCLEOTIDE SEQUENCE [LARGE SCALE GENOMIC DNA]</scope>
    <source>
        <strain evidence="2">DSM 43816</strain>
    </source>
</reference>
<dbReference type="OrthoDB" id="4868406at2"/>
<organism evidence="1 2">
    <name type="scientific">Micromonospora echinospora</name>
    <name type="common">Micromonospora purpurea</name>
    <dbReference type="NCBI Taxonomy" id="1877"/>
    <lineage>
        <taxon>Bacteria</taxon>
        <taxon>Bacillati</taxon>
        <taxon>Actinomycetota</taxon>
        <taxon>Actinomycetes</taxon>
        <taxon>Micromonosporales</taxon>
        <taxon>Micromonosporaceae</taxon>
        <taxon>Micromonospora</taxon>
    </lineage>
</organism>
<accession>A0A1C4ZR99</accession>
<proteinExistence type="predicted"/>
<name>A0A1C4ZR99_MICEC</name>
<dbReference type="PROSITE" id="PS51257">
    <property type="entry name" value="PROKAR_LIPOPROTEIN"/>
    <property type="match status" value="1"/>
</dbReference>
<sequence>MPDFRGSSWVSLTVLTLVAALAGCSSPRTDDKQPDNLDQSIRSFDFKNALWLDYPVDEAPALLQLKLEDGKFLGSINSPSSHGEIHTYELSGSPVFADVDGDGDEDAALALQSADQGGLLSWYIWIWQDGSAQQLHYPFYRHSRCDAGETEVHPAEAGFRVSTFLKSRQAACAEPPTKSYQYVVGLRDSYPVRVRPIPGAPDKDCFAEGMKEAAVRSPVTARVAPEEAAPEIEEAKVYDRVEVFATGQNFLLARLTTSGQTSCGWVRRSAITDRETLEE</sequence>
<evidence type="ECO:0000313" key="2">
    <source>
        <dbReference type="Proteomes" id="UP000198253"/>
    </source>
</evidence>
<dbReference type="AlphaFoldDB" id="A0A1C4ZR99"/>
<evidence type="ECO:0000313" key="1">
    <source>
        <dbReference type="EMBL" id="SCF35587.1"/>
    </source>
</evidence>